<name>A0A1F4UCH7_UNCW3</name>
<evidence type="ECO:0000313" key="3">
    <source>
        <dbReference type="Proteomes" id="UP000177025"/>
    </source>
</evidence>
<dbReference type="AlphaFoldDB" id="A0A1F4UCH7"/>
<protein>
    <recommendedName>
        <fullName evidence="4">DUF4878 domain-containing protein</fullName>
    </recommendedName>
</protein>
<evidence type="ECO:0000313" key="2">
    <source>
        <dbReference type="EMBL" id="OGC42665.1"/>
    </source>
</evidence>
<dbReference type="EMBL" id="MEUM01000055">
    <property type="protein sequence ID" value="OGC42665.1"/>
    <property type="molecule type" value="Genomic_DNA"/>
</dbReference>
<evidence type="ECO:0008006" key="4">
    <source>
        <dbReference type="Google" id="ProtNLM"/>
    </source>
</evidence>
<evidence type="ECO:0000256" key="1">
    <source>
        <dbReference type="SAM" id="SignalP"/>
    </source>
</evidence>
<proteinExistence type="predicted"/>
<comment type="caution">
    <text evidence="2">The sequence shown here is derived from an EMBL/GenBank/DDBJ whole genome shotgun (WGS) entry which is preliminary data.</text>
</comment>
<sequence length="134" mass="15410">MKRTILCLMVIAASLILANDKNNDFVSPKVTFDTFINAVRERNMDLALLCFSTEIRNDIAAEWKNEDLPDSIWYEITAEETGTDEAVIEVTMWDDISDRKVNERIWFVPEEDGWKIVFEPPSGDDRGGFDTTKE</sequence>
<reference evidence="2 3" key="1">
    <citation type="journal article" date="2016" name="Nat. Commun.">
        <title>Thousands of microbial genomes shed light on interconnected biogeochemical processes in an aquifer system.</title>
        <authorList>
            <person name="Anantharaman K."/>
            <person name="Brown C.T."/>
            <person name="Hug L.A."/>
            <person name="Sharon I."/>
            <person name="Castelle C.J."/>
            <person name="Probst A.J."/>
            <person name="Thomas B.C."/>
            <person name="Singh A."/>
            <person name="Wilkins M.J."/>
            <person name="Karaoz U."/>
            <person name="Brodie E.L."/>
            <person name="Williams K.H."/>
            <person name="Hubbard S.S."/>
            <person name="Banfield J.F."/>
        </authorList>
    </citation>
    <scope>NUCLEOTIDE SEQUENCE [LARGE SCALE GENOMIC DNA]</scope>
</reference>
<feature type="chain" id="PRO_5009514857" description="DUF4878 domain-containing protein" evidence="1">
    <location>
        <begin position="19"/>
        <end position="134"/>
    </location>
</feature>
<gene>
    <name evidence="2" type="ORF">A2Y85_06215</name>
</gene>
<dbReference type="Proteomes" id="UP000177025">
    <property type="component" value="Unassembled WGS sequence"/>
</dbReference>
<keyword evidence="1" id="KW-0732">Signal</keyword>
<accession>A0A1F4UCH7</accession>
<organism evidence="2 3">
    <name type="scientific">candidate division WOR-3 bacterium RBG_13_43_14</name>
    <dbReference type="NCBI Taxonomy" id="1802590"/>
    <lineage>
        <taxon>Bacteria</taxon>
        <taxon>Bacteria division WOR-3</taxon>
    </lineage>
</organism>
<feature type="signal peptide" evidence="1">
    <location>
        <begin position="1"/>
        <end position="18"/>
    </location>
</feature>